<dbReference type="PANTHER" id="PTHR21301:SF10">
    <property type="entry name" value="REVERSE TRANSCRIPTASE DOMAIN-CONTAINING PROTEIN"/>
    <property type="match status" value="1"/>
</dbReference>
<protein>
    <submittedName>
        <fullName evidence="4">Uncharacterized protein</fullName>
    </submittedName>
</protein>
<comment type="caution">
    <text evidence="4">The sequence shown here is derived from an EMBL/GenBank/DDBJ whole genome shotgun (WGS) entry which is preliminary data.</text>
</comment>
<reference evidence="4 5" key="1">
    <citation type="journal article" date="2023" name="Insect Mol. Biol.">
        <title>Genome sequencing provides insights into the evolution of gene families encoding plant cell wall-degrading enzymes in longhorned beetles.</title>
        <authorList>
            <person name="Shin N.R."/>
            <person name="Okamura Y."/>
            <person name="Kirsch R."/>
            <person name="Pauchet Y."/>
        </authorList>
    </citation>
    <scope>NUCLEOTIDE SEQUENCE [LARGE SCALE GENOMIC DNA]</scope>
    <source>
        <strain evidence="4">EAD_L_NR</strain>
    </source>
</reference>
<dbReference type="PANTHER" id="PTHR21301">
    <property type="entry name" value="REVERSE TRANSCRIPTASE"/>
    <property type="match status" value="1"/>
</dbReference>
<evidence type="ECO:0000256" key="3">
    <source>
        <dbReference type="SAM" id="SignalP"/>
    </source>
</evidence>
<sequence length="339" mass="38615">MKLSTFCLMLILYTPLPSQGQRLVPPRKYHSDDDHGDNTDDVDDEEFRKRNFTDEKGISLGAPCEFTCSPKLMHVYCNPVSGMCECEKKYPVKLNNPYAGCSKPKKLGDQCYYREACEYTDQHSSCIQIHHNAVCQCKTGYHSVSIQKPSKRLFCAEDVVVIASDFSTFAGVLSGIAVLSGLICFVLHLFNQNLYGTRHRHRFGNANLAPPILFSSDPDFKPSLKLESGRMRDPLFQLESVIDLKLLAMAQLQLWILLKRNSEGQSLEHRTSLSLNAIMEMQNMCINTTYFQLDDELYQQEFGVAMGSPLSPVISDIFMKDFEKRSIDSYNPKRSMWVR</sequence>
<keyword evidence="2" id="KW-0472">Membrane</keyword>
<keyword evidence="2" id="KW-0812">Transmembrane</keyword>
<feature type="signal peptide" evidence="3">
    <location>
        <begin position="1"/>
        <end position="20"/>
    </location>
</feature>
<name>A0AAV8VRN8_9CUCU</name>
<evidence type="ECO:0000313" key="5">
    <source>
        <dbReference type="Proteomes" id="UP001159042"/>
    </source>
</evidence>
<dbReference type="AlphaFoldDB" id="A0AAV8VRN8"/>
<organism evidence="4 5">
    <name type="scientific">Exocentrus adspersus</name>
    <dbReference type="NCBI Taxonomy" id="1586481"/>
    <lineage>
        <taxon>Eukaryota</taxon>
        <taxon>Metazoa</taxon>
        <taxon>Ecdysozoa</taxon>
        <taxon>Arthropoda</taxon>
        <taxon>Hexapoda</taxon>
        <taxon>Insecta</taxon>
        <taxon>Pterygota</taxon>
        <taxon>Neoptera</taxon>
        <taxon>Endopterygota</taxon>
        <taxon>Coleoptera</taxon>
        <taxon>Polyphaga</taxon>
        <taxon>Cucujiformia</taxon>
        <taxon>Chrysomeloidea</taxon>
        <taxon>Cerambycidae</taxon>
        <taxon>Lamiinae</taxon>
        <taxon>Acanthocinini</taxon>
        <taxon>Exocentrus</taxon>
    </lineage>
</organism>
<evidence type="ECO:0000313" key="4">
    <source>
        <dbReference type="EMBL" id="KAJ8916982.1"/>
    </source>
</evidence>
<feature type="transmembrane region" description="Helical" evidence="2">
    <location>
        <begin position="169"/>
        <end position="190"/>
    </location>
</feature>
<evidence type="ECO:0000256" key="1">
    <source>
        <dbReference type="SAM" id="MobiDB-lite"/>
    </source>
</evidence>
<keyword evidence="5" id="KW-1185">Reference proteome</keyword>
<keyword evidence="2" id="KW-1133">Transmembrane helix</keyword>
<dbReference type="EMBL" id="JANEYG010000037">
    <property type="protein sequence ID" value="KAJ8916982.1"/>
    <property type="molecule type" value="Genomic_DNA"/>
</dbReference>
<feature type="chain" id="PRO_5043989865" evidence="3">
    <location>
        <begin position="21"/>
        <end position="339"/>
    </location>
</feature>
<feature type="region of interest" description="Disordered" evidence="1">
    <location>
        <begin position="22"/>
        <end position="47"/>
    </location>
</feature>
<dbReference type="Proteomes" id="UP001159042">
    <property type="component" value="Unassembled WGS sequence"/>
</dbReference>
<feature type="compositionally biased region" description="Basic and acidic residues" evidence="1">
    <location>
        <begin position="29"/>
        <end position="38"/>
    </location>
</feature>
<evidence type="ECO:0000256" key="2">
    <source>
        <dbReference type="SAM" id="Phobius"/>
    </source>
</evidence>
<keyword evidence="3" id="KW-0732">Signal</keyword>
<gene>
    <name evidence="4" type="ORF">NQ315_008382</name>
</gene>
<proteinExistence type="predicted"/>
<accession>A0AAV8VRN8</accession>